<dbReference type="InterPro" id="IPR050261">
    <property type="entry name" value="FrsA_esterase"/>
</dbReference>
<dbReference type="InterPro" id="IPR010520">
    <property type="entry name" value="FrsA-like"/>
</dbReference>
<proteinExistence type="predicted"/>
<keyword evidence="3" id="KW-1185">Reference proteome</keyword>
<comment type="caution">
    <text evidence="2">The sequence shown here is derived from an EMBL/GenBank/DDBJ whole genome shotgun (WGS) entry which is preliminary data.</text>
</comment>
<organism evidence="2 3">
    <name type="scientific">Colletotrichum tanaceti</name>
    <dbReference type="NCBI Taxonomy" id="1306861"/>
    <lineage>
        <taxon>Eukaryota</taxon>
        <taxon>Fungi</taxon>
        <taxon>Dikarya</taxon>
        <taxon>Ascomycota</taxon>
        <taxon>Pezizomycotina</taxon>
        <taxon>Sordariomycetes</taxon>
        <taxon>Hypocreomycetidae</taxon>
        <taxon>Glomerellales</taxon>
        <taxon>Glomerellaceae</taxon>
        <taxon>Colletotrichum</taxon>
        <taxon>Colletotrichum destructivum species complex</taxon>
    </lineage>
</organism>
<dbReference type="Proteomes" id="UP000310108">
    <property type="component" value="Unassembled WGS sequence"/>
</dbReference>
<dbReference type="Gene3D" id="3.40.50.1820">
    <property type="entry name" value="alpha/beta hydrolase"/>
    <property type="match status" value="1"/>
</dbReference>
<evidence type="ECO:0000313" key="2">
    <source>
        <dbReference type="EMBL" id="TKW56647.1"/>
    </source>
</evidence>
<evidence type="ECO:0000313" key="3">
    <source>
        <dbReference type="Proteomes" id="UP000310108"/>
    </source>
</evidence>
<dbReference type="PANTHER" id="PTHR22946:SF12">
    <property type="entry name" value="CONIDIAL PIGMENT BIOSYNTHESIS PROTEIN AYG1 (AFU_ORTHOLOGUE AFUA_2G17550)"/>
    <property type="match status" value="1"/>
</dbReference>
<accession>A0A4U6XLW0</accession>
<dbReference type="PANTHER" id="PTHR22946">
    <property type="entry name" value="DIENELACTONE HYDROLASE DOMAIN-CONTAINING PROTEIN-RELATED"/>
    <property type="match status" value="1"/>
</dbReference>
<protein>
    <recommendedName>
        <fullName evidence="4">Heptaketide hydrolyase ayg1</fullName>
    </recommendedName>
</protein>
<dbReference type="STRING" id="1306861.A0A4U6XLW0"/>
<sequence>MMIEDLHSAIARVRIASLQSEVLSKSSTREVVRRRSCSKVKPVHVAKENRPRHFLTNSDMSPHKLPNQDGKRQWMMGTEAFEKTMPHHQGIKALWETKWKFPCTKSVYPFHDGQYEDFEPIFEHLIKNNINDGTSAAYTEAFFPIAESLTAMGDKAASAGSKKEASDLYLRACTVYRIARFPYITAYPEISCLVKWKAWEAQKETYMKAAQSWDCPINDINIPHTHASGGDRQSIPAYVRLPNGATKSNPIPVVVLMTGLDGYRPDNTVRSDEFLARGWGSVIVEIPGTADCPADSADPDSPDRLWSSILDWIAADGRFNTNRVMVWGLSSGGYYAIRIAHTHKDRLIGSIAQGAGCHHFFDPDWLEKADGHEYPFLLTPAMAMKHGYRSVEEYKTNVQKKFSLLETGIIDKPSTRLLLINGTLDGLMPIEDSMMLFEYGTPKEARFFPGALHMGYPMANGSVYPWMESVMASKA</sequence>
<gene>
    <name evidence="2" type="ORF">CTA1_3269</name>
</gene>
<name>A0A4U6XLW0_9PEZI</name>
<dbReference type="AlphaFoldDB" id="A0A4U6XLW0"/>
<evidence type="ECO:0008006" key="4">
    <source>
        <dbReference type="Google" id="ProtNLM"/>
    </source>
</evidence>
<dbReference type="EMBL" id="PJEX01000062">
    <property type="protein sequence ID" value="TKW56647.1"/>
    <property type="molecule type" value="Genomic_DNA"/>
</dbReference>
<dbReference type="InterPro" id="IPR029058">
    <property type="entry name" value="AB_hydrolase_fold"/>
</dbReference>
<dbReference type="SUPFAM" id="SSF53474">
    <property type="entry name" value="alpha/beta-Hydrolases"/>
    <property type="match status" value="1"/>
</dbReference>
<dbReference type="Pfam" id="PF06500">
    <property type="entry name" value="FrsA-like"/>
    <property type="match status" value="1"/>
</dbReference>
<reference evidence="2 3" key="1">
    <citation type="journal article" date="2019" name="PLoS ONE">
        <title>Comparative genome analysis indicates high evolutionary potential of pathogenicity genes in Colletotrichum tanaceti.</title>
        <authorList>
            <person name="Lelwala R.V."/>
            <person name="Korhonen P.K."/>
            <person name="Young N.D."/>
            <person name="Scott J.B."/>
            <person name="Ades P.A."/>
            <person name="Gasser R.B."/>
            <person name="Taylor P.W.J."/>
        </authorList>
    </citation>
    <scope>NUCLEOTIDE SEQUENCE [LARGE SCALE GENOMIC DNA]</scope>
    <source>
        <strain evidence="2">BRIP57314</strain>
    </source>
</reference>
<keyword evidence="1" id="KW-0378">Hydrolase</keyword>
<dbReference type="FunFam" id="3.40.50.1820:FF:000145">
    <property type="entry name" value="Pigment biosynthesis protein"/>
    <property type="match status" value="1"/>
</dbReference>
<evidence type="ECO:0000256" key="1">
    <source>
        <dbReference type="ARBA" id="ARBA00022801"/>
    </source>
</evidence>
<dbReference type="GO" id="GO:0016787">
    <property type="term" value="F:hydrolase activity"/>
    <property type="evidence" value="ECO:0007669"/>
    <property type="project" value="UniProtKB-KW"/>
</dbReference>